<reference evidence="3 4" key="1">
    <citation type="journal article" date="2017" name="BMC Genomics">
        <title>Chromosome level assembly and secondary metabolite potential of the parasitic fungus Cordyceps militaris.</title>
        <authorList>
            <person name="Kramer G.J."/>
            <person name="Nodwell J.R."/>
        </authorList>
    </citation>
    <scope>NUCLEOTIDE SEQUENCE [LARGE SCALE GENOMIC DNA]</scope>
    <source>
        <strain evidence="3 4">ATCC 34164</strain>
    </source>
</reference>
<gene>
    <name evidence="3" type="ORF">A9K55_007811</name>
</gene>
<accession>A0A2H4SKD2</accession>
<protein>
    <recommendedName>
        <fullName evidence="5">Secreted protein</fullName>
    </recommendedName>
</protein>
<dbReference type="EMBL" id="CP023324">
    <property type="protein sequence ID" value="ATY63565.1"/>
    <property type="molecule type" value="Genomic_DNA"/>
</dbReference>
<feature type="region of interest" description="Disordered" evidence="1">
    <location>
        <begin position="27"/>
        <end position="105"/>
    </location>
</feature>
<evidence type="ECO:0000256" key="1">
    <source>
        <dbReference type="SAM" id="MobiDB-lite"/>
    </source>
</evidence>
<feature type="chain" id="PRO_5014164727" description="Secreted protein" evidence="2">
    <location>
        <begin position="18"/>
        <end position="105"/>
    </location>
</feature>
<keyword evidence="2" id="KW-0732">Signal</keyword>
<evidence type="ECO:0008006" key="5">
    <source>
        <dbReference type="Google" id="ProtNLM"/>
    </source>
</evidence>
<proteinExistence type="predicted"/>
<dbReference type="Proteomes" id="UP000323067">
    <property type="component" value="Chromosome vii"/>
</dbReference>
<dbReference type="AlphaFoldDB" id="A0A2H4SKD2"/>
<evidence type="ECO:0000256" key="2">
    <source>
        <dbReference type="SAM" id="SignalP"/>
    </source>
</evidence>
<evidence type="ECO:0000313" key="3">
    <source>
        <dbReference type="EMBL" id="ATY63565.1"/>
    </source>
</evidence>
<feature type="compositionally biased region" description="Polar residues" evidence="1">
    <location>
        <begin position="91"/>
        <end position="105"/>
    </location>
</feature>
<name>A0A2H4SKD2_CORMI</name>
<feature type="signal peptide" evidence="2">
    <location>
        <begin position="1"/>
        <end position="17"/>
    </location>
</feature>
<evidence type="ECO:0000313" key="4">
    <source>
        <dbReference type="Proteomes" id="UP000323067"/>
    </source>
</evidence>
<organism evidence="3 4">
    <name type="scientific">Cordyceps militaris</name>
    <name type="common">Caterpillar fungus</name>
    <name type="synonym">Clavaria militaris</name>
    <dbReference type="NCBI Taxonomy" id="73501"/>
    <lineage>
        <taxon>Eukaryota</taxon>
        <taxon>Fungi</taxon>
        <taxon>Dikarya</taxon>
        <taxon>Ascomycota</taxon>
        <taxon>Pezizomycotina</taxon>
        <taxon>Sordariomycetes</taxon>
        <taxon>Hypocreomycetidae</taxon>
        <taxon>Hypocreales</taxon>
        <taxon>Cordycipitaceae</taxon>
        <taxon>Cordyceps</taxon>
    </lineage>
</organism>
<sequence>MKLHFFTVLAIATAAYCTPIVKRSYAEPEGAAEWPSLPTIEEKRGYAEPEGAAEWPSLPTIEEKRSYAEPEGAAEWPSLPTIEDTGEKRQSQSSSARLRNGLSSK</sequence>
<dbReference type="VEuPathDB" id="FungiDB:A9K55_007811"/>